<evidence type="ECO:0000313" key="2">
    <source>
        <dbReference type="Proteomes" id="UP000325440"/>
    </source>
</evidence>
<reference evidence="1 2" key="1">
    <citation type="submission" date="2019-08" db="EMBL/GenBank/DDBJ databases">
        <authorList>
            <person name="Alioto T."/>
            <person name="Alioto T."/>
            <person name="Gomez Garrido J."/>
        </authorList>
    </citation>
    <scope>NUCLEOTIDE SEQUENCE [LARGE SCALE GENOMIC DNA]</scope>
</reference>
<dbReference type="OrthoDB" id="2148342at2759"/>
<accession>A0A5E4MPX6</accession>
<dbReference type="Pfam" id="PF14469">
    <property type="entry name" value="AKAP28"/>
    <property type="match status" value="1"/>
</dbReference>
<keyword evidence="1" id="KW-0418">Kinase</keyword>
<dbReference type="AlphaFoldDB" id="A0A5E4MPX6"/>
<keyword evidence="1" id="KW-0808">Transferase</keyword>
<sequence length="284" mass="33165">MESLLSSDDDKYDTNSSRTFILWKNFVQQDETQTNIRSSSARQHLKDTVYKSPRGLSENYLHLIRKTADNLVNTVIEVSESLVQNPKTLKPIRLGYNARIIDEVEGNEVTNKKNYIHECMDKLIQTSDSDHLLLSKLEWLDENGLADGFSAIPKISDYIKKNWALDVKYLFTIEKTNTLITNGLTRHSYKVEFSVPTKEHPIPQVTVSAYFTIDVSPLLSVPIYVTYQLETDRRVYVVGKHSFNRSRFERLFEIKRDAYMDINKKYTRRLSRPRSRNRSDLRQC</sequence>
<dbReference type="InterPro" id="IPR025663">
    <property type="entry name" value="AKAP_28"/>
</dbReference>
<proteinExistence type="predicted"/>
<keyword evidence="2" id="KW-1185">Reference proteome</keyword>
<dbReference type="PANTHER" id="PTHR35075:SF1">
    <property type="entry name" value="A-KINASE ANCHOR PROTEIN 14"/>
    <property type="match status" value="1"/>
</dbReference>
<dbReference type="Proteomes" id="UP000325440">
    <property type="component" value="Unassembled WGS sequence"/>
</dbReference>
<evidence type="ECO:0000313" key="1">
    <source>
        <dbReference type="EMBL" id="VVC32923.1"/>
    </source>
</evidence>
<name>A0A5E4MPX6_9HEMI</name>
<dbReference type="GO" id="GO:0016301">
    <property type="term" value="F:kinase activity"/>
    <property type="evidence" value="ECO:0007669"/>
    <property type="project" value="UniProtKB-KW"/>
</dbReference>
<organism evidence="1 2">
    <name type="scientific">Cinara cedri</name>
    <dbReference type="NCBI Taxonomy" id="506608"/>
    <lineage>
        <taxon>Eukaryota</taxon>
        <taxon>Metazoa</taxon>
        <taxon>Ecdysozoa</taxon>
        <taxon>Arthropoda</taxon>
        <taxon>Hexapoda</taxon>
        <taxon>Insecta</taxon>
        <taxon>Pterygota</taxon>
        <taxon>Neoptera</taxon>
        <taxon>Paraneoptera</taxon>
        <taxon>Hemiptera</taxon>
        <taxon>Sternorrhyncha</taxon>
        <taxon>Aphidomorpha</taxon>
        <taxon>Aphidoidea</taxon>
        <taxon>Aphididae</taxon>
        <taxon>Lachninae</taxon>
        <taxon>Cinara</taxon>
    </lineage>
</organism>
<dbReference type="PANTHER" id="PTHR35075">
    <property type="entry name" value="A-KINASE ANCHOR PROTEIN 14"/>
    <property type="match status" value="1"/>
</dbReference>
<gene>
    <name evidence="1" type="ORF">CINCED_3A023204</name>
</gene>
<dbReference type="GO" id="GO:0005952">
    <property type="term" value="C:cAMP-dependent protein kinase complex"/>
    <property type="evidence" value="ECO:0007669"/>
    <property type="project" value="TreeGrafter"/>
</dbReference>
<protein>
    <submittedName>
        <fullName evidence="1">A-kinase anchor protein 28kDa</fullName>
    </submittedName>
</protein>
<dbReference type="EMBL" id="CABPRJ010000960">
    <property type="protein sequence ID" value="VVC32923.1"/>
    <property type="molecule type" value="Genomic_DNA"/>
</dbReference>
<dbReference type="GO" id="GO:0034237">
    <property type="term" value="F:protein kinase A regulatory subunit binding"/>
    <property type="evidence" value="ECO:0007669"/>
    <property type="project" value="TreeGrafter"/>
</dbReference>
<dbReference type="InterPro" id="IPR053084">
    <property type="entry name" value="AKAP"/>
</dbReference>